<sequence>CLQQIPDSYSADGCCSCGHVFTEKKLIGGKRFSEYRAELYSRLETKRQKVLLKGNTSVNNEVQGKCSFERPGSLKFQLPRIPNTESIVKRSPGQRSKEAAEGRSKPVTRRSPNPQPQAIKPQLAQAKVLQSLLRRFPSALAEINKRLISQNLLWFTINDRTNTQRLEIPKPNVWRQFSETI</sequence>
<evidence type="ECO:0000313" key="3">
    <source>
        <dbReference type="Proteomes" id="UP001159405"/>
    </source>
</evidence>
<accession>A0ABN8N774</accession>
<reference evidence="2 3" key="1">
    <citation type="submission" date="2022-05" db="EMBL/GenBank/DDBJ databases">
        <authorList>
            <consortium name="Genoscope - CEA"/>
            <person name="William W."/>
        </authorList>
    </citation>
    <scope>NUCLEOTIDE SEQUENCE [LARGE SCALE GENOMIC DNA]</scope>
</reference>
<organism evidence="2 3">
    <name type="scientific">Porites lobata</name>
    <dbReference type="NCBI Taxonomy" id="104759"/>
    <lineage>
        <taxon>Eukaryota</taxon>
        <taxon>Metazoa</taxon>
        <taxon>Cnidaria</taxon>
        <taxon>Anthozoa</taxon>
        <taxon>Hexacorallia</taxon>
        <taxon>Scleractinia</taxon>
        <taxon>Fungiina</taxon>
        <taxon>Poritidae</taxon>
        <taxon>Porites</taxon>
    </lineage>
</organism>
<evidence type="ECO:0000256" key="1">
    <source>
        <dbReference type="SAM" id="MobiDB-lite"/>
    </source>
</evidence>
<feature type="non-terminal residue" evidence="2">
    <location>
        <position position="1"/>
    </location>
</feature>
<comment type="caution">
    <text evidence="2">The sequence shown here is derived from an EMBL/GenBank/DDBJ whole genome shotgun (WGS) entry which is preliminary data.</text>
</comment>
<keyword evidence="3" id="KW-1185">Reference proteome</keyword>
<protein>
    <submittedName>
        <fullName evidence="2">Uncharacterized protein</fullName>
    </submittedName>
</protein>
<gene>
    <name evidence="2" type="ORF">PLOB_00002973</name>
</gene>
<name>A0ABN8N774_9CNID</name>
<feature type="region of interest" description="Disordered" evidence="1">
    <location>
        <begin position="84"/>
        <end position="120"/>
    </location>
</feature>
<proteinExistence type="predicted"/>
<dbReference type="Proteomes" id="UP001159405">
    <property type="component" value="Unassembled WGS sequence"/>
</dbReference>
<dbReference type="EMBL" id="CALNXK010000011">
    <property type="protein sequence ID" value="CAH3043117.1"/>
    <property type="molecule type" value="Genomic_DNA"/>
</dbReference>
<feature type="compositionally biased region" description="Basic and acidic residues" evidence="1">
    <location>
        <begin position="95"/>
        <end position="104"/>
    </location>
</feature>
<evidence type="ECO:0000313" key="2">
    <source>
        <dbReference type="EMBL" id="CAH3043117.1"/>
    </source>
</evidence>